<comment type="caution">
    <text evidence="3">The sequence shown here is derived from an EMBL/GenBank/DDBJ whole genome shotgun (WGS) entry which is preliminary data.</text>
</comment>
<dbReference type="EMBL" id="DSVQ01000006">
    <property type="protein sequence ID" value="HGT38281.1"/>
    <property type="molecule type" value="Genomic_DNA"/>
</dbReference>
<feature type="region of interest" description="Disordered" evidence="2">
    <location>
        <begin position="611"/>
        <end position="631"/>
    </location>
</feature>
<feature type="coiled-coil region" evidence="1">
    <location>
        <begin position="500"/>
        <end position="557"/>
    </location>
</feature>
<keyword evidence="1" id="KW-0175">Coiled coil</keyword>
<feature type="compositionally biased region" description="Polar residues" evidence="2">
    <location>
        <begin position="1246"/>
        <end position="1260"/>
    </location>
</feature>
<feature type="coiled-coil region" evidence="1">
    <location>
        <begin position="401"/>
        <end position="442"/>
    </location>
</feature>
<feature type="compositionally biased region" description="Low complexity" evidence="2">
    <location>
        <begin position="977"/>
        <end position="988"/>
    </location>
</feature>
<evidence type="ECO:0000256" key="2">
    <source>
        <dbReference type="SAM" id="MobiDB-lite"/>
    </source>
</evidence>
<feature type="compositionally biased region" description="Polar residues" evidence="2">
    <location>
        <begin position="1115"/>
        <end position="1128"/>
    </location>
</feature>
<protein>
    <submittedName>
        <fullName evidence="3">Uncharacterized protein</fullName>
    </submittedName>
</protein>
<feature type="region of interest" description="Disordered" evidence="2">
    <location>
        <begin position="871"/>
        <end position="912"/>
    </location>
</feature>
<feature type="region of interest" description="Disordered" evidence="2">
    <location>
        <begin position="1172"/>
        <end position="1191"/>
    </location>
</feature>
<feature type="compositionally biased region" description="Low complexity" evidence="2">
    <location>
        <begin position="1209"/>
        <end position="1231"/>
    </location>
</feature>
<sequence>MTRSSRRTISVLSWIAASPLARVWKTRWLLMGCAIGLAALSAEAQSLDRETLRRKQEDQQRARQMTRELLGNVLDLQLRQLEENGLQELPVYRDIQQMRGNLQYIVDTEMSKVVDLLTAAQRQPPAEREQSFVEARKAIRTIVIRLSAERQNLLRRLQVAELAEQTRRLIRMQGDVQAAVKSIPAEAQPRQEALLLQAREDQGDVKGLFFPLLTTLEDVRTWGGAMATVCQDGLRILQAAEVGKHLDRAETELAAVRMDTALQHQDGVLKGLRELLKLLEKTQGVLAGEHRAALERLQAIAAKQEALRRETRQLDPDQPPPTTLVEQQAEIPKALAELERVLPSNPTAQRLLEQAETAARDATTDLFDGQPAKAVAEQGQVLGNLAALEELLASGANEPASDKTAAELAALVERLEAVKEKLQQAEARQDAAKKQAEQDARAAAPLEQAAADLIAEAARTADLPVAPRSTIQEAEQAARSAQEALAQAAGPATPQAQDRLEQAADALDRAQATIEAALSDAQRLAAAVKIGELARAAEALERAAAEERDIAQQVQAIGHGGDATAKAEELALRQRDVADIAAKLSEGLSKTAPAISADVAQAAAQVEQSKQQLEAAARQPESARSQAQQAAQTAQAAAKQLAQAARKLRQEVGQTAEALAAQSAAQADALSTARDGVENAMQEGVADLGERMARLQAAAEKTFEAARQQQAASGKPEAAAAMALARDVAHLLEQQTVADAAADATAETPLATPLKNVAQQQAIADGIEQARQTAAQGANASPSPESPLAKALQQARDRAAQAAKALLDGQSQAADQARHAARDALRQAAQIAAAEAQQAMQSAPTAPPDLAAQRAVAEAAAEALTLAKPDAPQAAASLSDAEQSAHEAATALAAQQPQRAAAPQRQTEQSLSQAQRQLQAALQRLAQEQAALLAQQAAQAQRWADEAGRLDADAMLALESAAVASEQGQRAGEADDPQPALQQQAAQSAERFLERAAATLAAKEQQVRRDQAVAEALAAVTAKQQAAADLLDRLRALAETAAKMTESAAPPDAAQALQAADEFSEAQRATGQGAVELSGQSQVAEPMLRAALQKAAALPTTRQVQAALQAANEAGQGQPSPQEASTNEAMDADAPGQLGQAAGRSESPPDTGFIPQSPETTARLMAGPQLTKAMQAADQAGTQPPMPTRADNAQTADLAADSNAQTVPSQNQQATAQAATSTTASGAQNSSEQKNAALANDLARASEQTPDPSQFRSGTRQGDAEPALRKLQDEPWFAKLPPELRRAIGAGAQQKPPRAYEERLRRYFQSVD</sequence>
<proteinExistence type="predicted"/>
<feature type="region of interest" description="Disordered" evidence="2">
    <location>
        <begin position="1058"/>
        <end position="1078"/>
    </location>
</feature>
<feature type="compositionally biased region" description="Polar residues" evidence="2">
    <location>
        <begin position="770"/>
        <end position="783"/>
    </location>
</feature>
<evidence type="ECO:0000256" key="1">
    <source>
        <dbReference type="SAM" id="Coils"/>
    </source>
</evidence>
<gene>
    <name evidence="3" type="ORF">ENS64_03315</name>
</gene>
<feature type="region of interest" description="Disordered" evidence="2">
    <location>
        <begin position="1108"/>
        <end position="1158"/>
    </location>
</feature>
<evidence type="ECO:0000313" key="3">
    <source>
        <dbReference type="EMBL" id="HGT38281.1"/>
    </source>
</evidence>
<feature type="compositionally biased region" description="Low complexity" evidence="2">
    <location>
        <begin position="788"/>
        <end position="815"/>
    </location>
</feature>
<accession>A0A7C4QGN0</accession>
<reference evidence="3" key="1">
    <citation type="journal article" date="2020" name="mSystems">
        <title>Genome- and Community-Level Interaction Insights into Carbon Utilization and Element Cycling Functions of Hydrothermarchaeota in Hydrothermal Sediment.</title>
        <authorList>
            <person name="Zhou Z."/>
            <person name="Liu Y."/>
            <person name="Xu W."/>
            <person name="Pan J."/>
            <person name="Luo Z.H."/>
            <person name="Li M."/>
        </authorList>
    </citation>
    <scope>NUCLEOTIDE SEQUENCE [LARGE SCALE GENOMIC DNA]</scope>
    <source>
        <strain evidence="3">SpSt-508</strain>
    </source>
</reference>
<feature type="region of interest" description="Disordered" evidence="2">
    <location>
        <begin position="966"/>
        <end position="988"/>
    </location>
</feature>
<organism evidence="3">
    <name type="scientific">Schlesneria paludicola</name>
    <dbReference type="NCBI Taxonomy" id="360056"/>
    <lineage>
        <taxon>Bacteria</taxon>
        <taxon>Pseudomonadati</taxon>
        <taxon>Planctomycetota</taxon>
        <taxon>Planctomycetia</taxon>
        <taxon>Planctomycetales</taxon>
        <taxon>Planctomycetaceae</taxon>
        <taxon>Schlesneria</taxon>
    </lineage>
</organism>
<feature type="region of interest" description="Disordered" evidence="2">
    <location>
        <begin position="1201"/>
        <end position="1278"/>
    </location>
</feature>
<feature type="compositionally biased region" description="Low complexity" evidence="2">
    <location>
        <begin position="886"/>
        <end position="912"/>
    </location>
</feature>
<feature type="compositionally biased region" description="Basic and acidic residues" evidence="2">
    <location>
        <begin position="1262"/>
        <end position="1273"/>
    </location>
</feature>
<feature type="region of interest" description="Disordered" evidence="2">
    <location>
        <begin position="770"/>
        <end position="822"/>
    </location>
</feature>
<name>A0A7C4QGN0_9PLAN</name>